<dbReference type="Proteomes" id="UP001476807">
    <property type="component" value="Unassembled WGS sequence"/>
</dbReference>
<reference evidence="1 2" key="1">
    <citation type="submission" date="2024-06" db="EMBL/GenBank/DDBJ databases">
        <title>Pontibacter populi HYL7-15.</title>
        <authorList>
            <person name="Kim M.K."/>
        </authorList>
    </citation>
    <scope>NUCLEOTIDE SEQUENCE [LARGE SCALE GENOMIC DNA]</scope>
    <source>
        <strain evidence="1 2">HYL7-15</strain>
    </source>
</reference>
<organism evidence="1 2">
    <name type="scientific">Pontibacter populi</name>
    <dbReference type="NCBI Taxonomy" id="890055"/>
    <lineage>
        <taxon>Bacteria</taxon>
        <taxon>Pseudomonadati</taxon>
        <taxon>Bacteroidota</taxon>
        <taxon>Cytophagia</taxon>
        <taxon>Cytophagales</taxon>
        <taxon>Hymenobacteraceae</taxon>
        <taxon>Pontibacter</taxon>
    </lineage>
</organism>
<name>A0ABV1RVE0_9BACT</name>
<dbReference type="Gene3D" id="3.90.1150.30">
    <property type="match status" value="1"/>
</dbReference>
<dbReference type="Pfam" id="PF04237">
    <property type="entry name" value="YjbR"/>
    <property type="match status" value="1"/>
</dbReference>
<keyword evidence="2" id="KW-1185">Reference proteome</keyword>
<accession>A0ABV1RVE0</accession>
<evidence type="ECO:0000313" key="1">
    <source>
        <dbReference type="EMBL" id="MER2998361.1"/>
    </source>
</evidence>
<proteinExistence type="predicted"/>
<dbReference type="InterPro" id="IPR058532">
    <property type="entry name" value="YjbR/MT2646/Rv2570-like"/>
</dbReference>
<evidence type="ECO:0000313" key="2">
    <source>
        <dbReference type="Proteomes" id="UP001476807"/>
    </source>
</evidence>
<sequence length="120" mass="13695">MHIETFRDYCLAKPGTTEELPFDEDTLVFKVCGKMYALCSISEFEKGIALKCDPERAVVLREQNPQVMPGYHMNKLHWNTVLPEAGLSEQLLQELIDHSYALVAAKLTKAQKQSINFHNQ</sequence>
<dbReference type="EMBL" id="JBEOKT010000010">
    <property type="protein sequence ID" value="MER2998361.1"/>
    <property type="molecule type" value="Genomic_DNA"/>
</dbReference>
<protein>
    <submittedName>
        <fullName evidence="1">MmcQ/YjbR family DNA-binding protein</fullName>
    </submittedName>
</protein>
<dbReference type="PANTHER" id="PTHR35145:SF1">
    <property type="entry name" value="CYTOPLASMIC PROTEIN"/>
    <property type="match status" value="1"/>
</dbReference>
<comment type="caution">
    <text evidence="1">The sequence shown here is derived from an EMBL/GenBank/DDBJ whole genome shotgun (WGS) entry which is preliminary data.</text>
</comment>
<dbReference type="InterPro" id="IPR007351">
    <property type="entry name" value="YjbR"/>
</dbReference>
<dbReference type="RefSeq" id="WP_350412807.1">
    <property type="nucleotide sequence ID" value="NZ_JBEOKT010000010.1"/>
</dbReference>
<keyword evidence="1" id="KW-0238">DNA-binding</keyword>
<dbReference type="PANTHER" id="PTHR35145">
    <property type="entry name" value="CYTOPLASMIC PROTEIN-RELATED"/>
    <property type="match status" value="1"/>
</dbReference>
<dbReference type="GO" id="GO:0003677">
    <property type="term" value="F:DNA binding"/>
    <property type="evidence" value="ECO:0007669"/>
    <property type="project" value="UniProtKB-KW"/>
</dbReference>
<gene>
    <name evidence="1" type="ORF">ABS362_12465</name>
</gene>
<dbReference type="SUPFAM" id="SSF142906">
    <property type="entry name" value="YjbR-like"/>
    <property type="match status" value="1"/>
</dbReference>
<dbReference type="InterPro" id="IPR038056">
    <property type="entry name" value="YjbR-like_sf"/>
</dbReference>